<sequence length="85" mass="9266">MSTKFDITETLDVTGLNCPMPVVKTKQATDELTEGDVLEVVATDSGSMSDLKGWANTTDGVELLEQQEGEDGGEAVYRHFVRKTE</sequence>
<evidence type="ECO:0000259" key="2">
    <source>
        <dbReference type="PROSITE" id="PS01148"/>
    </source>
</evidence>
<name>A0A1N7E755_9EURY</name>
<comment type="similarity">
    <text evidence="1">Belongs to the sulfur carrier protein TusA family.</text>
</comment>
<protein>
    <submittedName>
        <fullName evidence="3">TusA-related sulfurtransferase</fullName>
    </submittedName>
</protein>
<keyword evidence="3" id="KW-0808">Transferase</keyword>
<organism evidence="3 4">
    <name type="scientific">Haladaptatus litoreus</name>
    <dbReference type="NCBI Taxonomy" id="553468"/>
    <lineage>
        <taxon>Archaea</taxon>
        <taxon>Methanobacteriati</taxon>
        <taxon>Methanobacteriota</taxon>
        <taxon>Stenosarchaea group</taxon>
        <taxon>Halobacteria</taxon>
        <taxon>Halobacteriales</taxon>
        <taxon>Haladaptataceae</taxon>
        <taxon>Haladaptatus</taxon>
    </lineage>
</organism>
<dbReference type="Proteomes" id="UP000186914">
    <property type="component" value="Unassembled WGS sequence"/>
</dbReference>
<evidence type="ECO:0000313" key="3">
    <source>
        <dbReference type="EMBL" id="SIR83825.1"/>
    </source>
</evidence>
<dbReference type="CDD" id="cd00291">
    <property type="entry name" value="SirA_YedF_YeeD"/>
    <property type="match status" value="1"/>
</dbReference>
<dbReference type="InterPro" id="IPR036868">
    <property type="entry name" value="TusA-like_sf"/>
</dbReference>
<dbReference type="GO" id="GO:0016740">
    <property type="term" value="F:transferase activity"/>
    <property type="evidence" value="ECO:0007669"/>
    <property type="project" value="UniProtKB-KW"/>
</dbReference>
<keyword evidence="4" id="KW-1185">Reference proteome</keyword>
<accession>A0A1N7E755</accession>
<dbReference type="Gene3D" id="3.30.110.40">
    <property type="entry name" value="TusA-like domain"/>
    <property type="match status" value="1"/>
</dbReference>
<gene>
    <name evidence="3" type="ORF">SAMN05421858_4074</name>
</gene>
<evidence type="ECO:0000313" key="4">
    <source>
        <dbReference type="Proteomes" id="UP000186914"/>
    </source>
</evidence>
<dbReference type="OrthoDB" id="45650at2157"/>
<reference evidence="4" key="1">
    <citation type="submission" date="2017-01" db="EMBL/GenBank/DDBJ databases">
        <authorList>
            <person name="Varghese N."/>
            <person name="Submissions S."/>
        </authorList>
    </citation>
    <scope>NUCLEOTIDE SEQUENCE [LARGE SCALE GENOMIC DNA]</scope>
    <source>
        <strain evidence="4">CGMCC 1.7737</strain>
    </source>
</reference>
<dbReference type="PROSITE" id="PS01148">
    <property type="entry name" value="UPF0033"/>
    <property type="match status" value="1"/>
</dbReference>
<dbReference type="SUPFAM" id="SSF64307">
    <property type="entry name" value="SirA-like"/>
    <property type="match status" value="1"/>
</dbReference>
<dbReference type="PANTHER" id="PTHR33279">
    <property type="entry name" value="SULFUR CARRIER PROTEIN YEDF-RELATED"/>
    <property type="match status" value="1"/>
</dbReference>
<dbReference type="AlphaFoldDB" id="A0A1N7E755"/>
<dbReference type="EMBL" id="FTNO01000005">
    <property type="protein sequence ID" value="SIR83825.1"/>
    <property type="molecule type" value="Genomic_DNA"/>
</dbReference>
<dbReference type="InterPro" id="IPR001455">
    <property type="entry name" value="TusA-like"/>
</dbReference>
<evidence type="ECO:0000256" key="1">
    <source>
        <dbReference type="ARBA" id="ARBA00008984"/>
    </source>
</evidence>
<dbReference type="PANTHER" id="PTHR33279:SF6">
    <property type="entry name" value="SULFUR CARRIER PROTEIN YEDF-RELATED"/>
    <property type="match status" value="1"/>
</dbReference>
<proteinExistence type="inferred from homology"/>
<dbReference type="RefSeq" id="WP_076432023.1">
    <property type="nucleotide sequence ID" value="NZ_FTNO01000005.1"/>
</dbReference>
<dbReference type="Pfam" id="PF01206">
    <property type="entry name" value="TusA"/>
    <property type="match status" value="1"/>
</dbReference>
<feature type="domain" description="UPF0033" evidence="2">
    <location>
        <begin position="11"/>
        <end position="35"/>
    </location>
</feature>